<evidence type="ECO:0000259" key="1">
    <source>
        <dbReference type="Pfam" id="PF23864"/>
    </source>
</evidence>
<name>A0A6M3KF54_9ZZZZ</name>
<dbReference type="EMBL" id="MT142426">
    <property type="protein sequence ID" value="QJA80549.1"/>
    <property type="molecule type" value="Genomic_DNA"/>
</dbReference>
<organism evidence="2">
    <name type="scientific">viral metagenome</name>
    <dbReference type="NCBI Taxonomy" id="1070528"/>
    <lineage>
        <taxon>unclassified sequences</taxon>
        <taxon>metagenomes</taxon>
        <taxon>organismal metagenomes</taxon>
    </lineage>
</organism>
<reference evidence="2" key="1">
    <citation type="submission" date="2020-03" db="EMBL/GenBank/DDBJ databases">
        <title>The deep terrestrial virosphere.</title>
        <authorList>
            <person name="Holmfeldt K."/>
            <person name="Nilsson E."/>
            <person name="Simone D."/>
            <person name="Lopez-Fernandez M."/>
            <person name="Wu X."/>
            <person name="de Brujin I."/>
            <person name="Lundin D."/>
            <person name="Andersson A."/>
            <person name="Bertilsson S."/>
            <person name="Dopson M."/>
        </authorList>
    </citation>
    <scope>NUCLEOTIDE SEQUENCE</scope>
    <source>
        <strain evidence="2">MM415A00701</strain>
    </source>
</reference>
<sequence>MITDKKLNSIRNPESSLHGAVIDKLLDEDKEYRENWLRDLLQHGCVSGLVGGLIYYNETTAFYNIHKDEIWEMAVEQAEDLGHKNALEMIGSFQGVETVSDCTTFENLMAWYGFEEMARKIANELKLEI</sequence>
<dbReference type="InterPro" id="IPR055646">
    <property type="entry name" value="DUF7222"/>
</dbReference>
<gene>
    <name evidence="2" type="ORF">MM415A00701_0018</name>
</gene>
<evidence type="ECO:0000313" key="2">
    <source>
        <dbReference type="EMBL" id="QJA80549.1"/>
    </source>
</evidence>
<dbReference type="Pfam" id="PF23864">
    <property type="entry name" value="DUF7222"/>
    <property type="match status" value="1"/>
</dbReference>
<feature type="domain" description="DUF7222" evidence="1">
    <location>
        <begin position="21"/>
        <end position="126"/>
    </location>
</feature>
<proteinExistence type="predicted"/>
<accession>A0A6M3KF54</accession>
<protein>
    <recommendedName>
        <fullName evidence="1">DUF7222 domain-containing protein</fullName>
    </recommendedName>
</protein>
<dbReference type="AlphaFoldDB" id="A0A6M3KF54"/>